<proteinExistence type="predicted"/>
<gene>
    <name evidence="2" type="ORF">QEH52_13590</name>
</gene>
<comment type="caution">
    <text evidence="2">The sequence shown here is derived from an EMBL/GenBank/DDBJ whole genome shotgun (WGS) entry which is preliminary data.</text>
</comment>
<dbReference type="PANTHER" id="PTHR22916:SF65">
    <property type="entry name" value="SLR1065 PROTEIN"/>
    <property type="match status" value="1"/>
</dbReference>
<dbReference type="Proteomes" id="UP001225316">
    <property type="component" value="Unassembled WGS sequence"/>
</dbReference>
<keyword evidence="2" id="KW-0808">Transferase</keyword>
<protein>
    <submittedName>
        <fullName evidence="2">Glycosyltransferase family 2 protein</fullName>
        <ecNumber evidence="2">2.4.-.-</ecNumber>
    </submittedName>
</protein>
<evidence type="ECO:0000259" key="1">
    <source>
        <dbReference type="Pfam" id="PF00535"/>
    </source>
</evidence>
<evidence type="ECO:0000313" key="2">
    <source>
        <dbReference type="EMBL" id="MDQ8208552.1"/>
    </source>
</evidence>
<feature type="domain" description="Glycosyltransferase 2-like" evidence="1">
    <location>
        <begin position="9"/>
        <end position="110"/>
    </location>
</feature>
<name>A0ABU1B012_9BACT</name>
<dbReference type="SUPFAM" id="SSF53448">
    <property type="entry name" value="Nucleotide-diphospho-sugar transferases"/>
    <property type="match status" value="1"/>
</dbReference>
<evidence type="ECO:0000313" key="3">
    <source>
        <dbReference type="Proteomes" id="UP001225316"/>
    </source>
</evidence>
<dbReference type="CDD" id="cd06433">
    <property type="entry name" value="GT_2_WfgS_like"/>
    <property type="match status" value="1"/>
</dbReference>
<dbReference type="PANTHER" id="PTHR22916">
    <property type="entry name" value="GLYCOSYLTRANSFERASE"/>
    <property type="match status" value="1"/>
</dbReference>
<keyword evidence="2" id="KW-0328">Glycosyltransferase</keyword>
<sequence length="307" mass="36025">MTKTTPRISIVTPSFNQAEFLESTMRSVLEQDYPNLEYVVVDGGSSDHSPKIIERYADRLKYWTSEKDNGHAHALNKGFKQTTGEIMGWLNSDDMHLPWTLRVVAEIFEQFPQVDWITGLNGTWSQHGVITETIKVRKNEYDFYLGDYAWIQQESVFWRRSLWDKSGGYIDEKIKYMVDGELWTRFFPHAQLHAVDCLLAGYRKHFTNRAIIHEDACHQEMQQIIRNAYKARPEQTRKDYSRLRQVKGLLNSNIPGRWRFLYPAARKLYAPSFQAASYTDITYQNQQWELRKAPFELSQGPLLQLNS</sequence>
<dbReference type="EMBL" id="JARXHW010000033">
    <property type="protein sequence ID" value="MDQ8208552.1"/>
    <property type="molecule type" value="Genomic_DNA"/>
</dbReference>
<organism evidence="2 3">
    <name type="scientific">Thalassobacterium maritimum</name>
    <dbReference type="NCBI Taxonomy" id="3041265"/>
    <lineage>
        <taxon>Bacteria</taxon>
        <taxon>Pseudomonadati</taxon>
        <taxon>Verrucomicrobiota</taxon>
        <taxon>Opitutia</taxon>
        <taxon>Puniceicoccales</taxon>
        <taxon>Coraliomargaritaceae</taxon>
        <taxon>Thalassobacterium</taxon>
    </lineage>
</organism>
<accession>A0ABU1B012</accession>
<keyword evidence="3" id="KW-1185">Reference proteome</keyword>
<dbReference type="InterPro" id="IPR029044">
    <property type="entry name" value="Nucleotide-diphossugar_trans"/>
</dbReference>
<reference evidence="2 3" key="1">
    <citation type="submission" date="2023-04" db="EMBL/GenBank/DDBJ databases">
        <title>A novel bacteria isolated from coastal sediment.</title>
        <authorList>
            <person name="Liu X.-J."/>
            <person name="Du Z.-J."/>
        </authorList>
    </citation>
    <scope>NUCLEOTIDE SEQUENCE [LARGE SCALE GENOMIC DNA]</scope>
    <source>
        <strain evidence="2 3">SDUM461003</strain>
    </source>
</reference>
<dbReference type="EC" id="2.4.-.-" evidence="2"/>
<dbReference type="RefSeq" id="WP_308951172.1">
    <property type="nucleotide sequence ID" value="NZ_JARXHW010000033.1"/>
</dbReference>
<dbReference type="Pfam" id="PF00535">
    <property type="entry name" value="Glycos_transf_2"/>
    <property type="match status" value="1"/>
</dbReference>
<dbReference type="InterPro" id="IPR001173">
    <property type="entry name" value="Glyco_trans_2-like"/>
</dbReference>
<dbReference type="Gene3D" id="3.90.550.10">
    <property type="entry name" value="Spore Coat Polysaccharide Biosynthesis Protein SpsA, Chain A"/>
    <property type="match status" value="1"/>
</dbReference>
<dbReference type="GO" id="GO:0016757">
    <property type="term" value="F:glycosyltransferase activity"/>
    <property type="evidence" value="ECO:0007669"/>
    <property type="project" value="UniProtKB-KW"/>
</dbReference>